<dbReference type="CDD" id="cd00829">
    <property type="entry name" value="SCP-x_thiolase"/>
    <property type="match status" value="1"/>
</dbReference>
<dbReference type="InterPro" id="IPR055140">
    <property type="entry name" value="Thiolase_C_2"/>
</dbReference>
<dbReference type="InterPro" id="IPR020616">
    <property type="entry name" value="Thiolase_N"/>
</dbReference>
<evidence type="ECO:0000256" key="1">
    <source>
        <dbReference type="ARBA" id="ARBA00022679"/>
    </source>
</evidence>
<organism evidence="4 5">
    <name type="scientific">Coprinellus micaceus</name>
    <name type="common">Glistening ink-cap mushroom</name>
    <name type="synonym">Coprinus micaceus</name>
    <dbReference type="NCBI Taxonomy" id="71717"/>
    <lineage>
        <taxon>Eukaryota</taxon>
        <taxon>Fungi</taxon>
        <taxon>Dikarya</taxon>
        <taxon>Basidiomycota</taxon>
        <taxon>Agaricomycotina</taxon>
        <taxon>Agaricomycetes</taxon>
        <taxon>Agaricomycetidae</taxon>
        <taxon>Agaricales</taxon>
        <taxon>Agaricineae</taxon>
        <taxon>Psathyrellaceae</taxon>
        <taxon>Coprinellus</taxon>
    </lineage>
</organism>
<dbReference type="Gene3D" id="3.40.47.10">
    <property type="match status" value="1"/>
</dbReference>
<dbReference type="SUPFAM" id="SSF53901">
    <property type="entry name" value="Thiolase-like"/>
    <property type="match status" value="2"/>
</dbReference>
<dbReference type="STRING" id="71717.A0A4Y7SWR6"/>
<dbReference type="EMBL" id="QPFP01000049">
    <property type="protein sequence ID" value="TEB26305.1"/>
    <property type="molecule type" value="Genomic_DNA"/>
</dbReference>
<evidence type="ECO:0000313" key="5">
    <source>
        <dbReference type="Proteomes" id="UP000298030"/>
    </source>
</evidence>
<comment type="caution">
    <text evidence="4">The sequence shown here is derived from an EMBL/GenBank/DDBJ whole genome shotgun (WGS) entry which is preliminary data.</text>
</comment>
<dbReference type="InterPro" id="IPR020615">
    <property type="entry name" value="Thiolase_acyl_enz_int_AS"/>
</dbReference>
<dbReference type="NCBIfam" id="NF006102">
    <property type="entry name" value="PRK08256.1"/>
    <property type="match status" value="1"/>
</dbReference>
<accession>A0A4Y7SWR6</accession>
<dbReference type="AlphaFoldDB" id="A0A4Y7SWR6"/>
<dbReference type="PANTHER" id="PTHR42870">
    <property type="entry name" value="ACETYL-COA C-ACETYLTRANSFERASE"/>
    <property type="match status" value="1"/>
</dbReference>
<dbReference type="InterPro" id="IPR016039">
    <property type="entry name" value="Thiolase-like"/>
</dbReference>
<dbReference type="GO" id="GO:0016747">
    <property type="term" value="F:acyltransferase activity, transferring groups other than amino-acyl groups"/>
    <property type="evidence" value="ECO:0007669"/>
    <property type="project" value="InterPro"/>
</dbReference>
<keyword evidence="1" id="KW-0808">Transferase</keyword>
<name>A0A4Y7SWR6_COPMI</name>
<evidence type="ECO:0000259" key="3">
    <source>
        <dbReference type="Pfam" id="PF22691"/>
    </source>
</evidence>
<reference evidence="4 5" key="1">
    <citation type="journal article" date="2019" name="Nat. Ecol. Evol.">
        <title>Megaphylogeny resolves global patterns of mushroom evolution.</title>
        <authorList>
            <person name="Varga T."/>
            <person name="Krizsan K."/>
            <person name="Foldi C."/>
            <person name="Dima B."/>
            <person name="Sanchez-Garcia M."/>
            <person name="Sanchez-Ramirez S."/>
            <person name="Szollosi G.J."/>
            <person name="Szarkandi J.G."/>
            <person name="Papp V."/>
            <person name="Albert L."/>
            <person name="Andreopoulos W."/>
            <person name="Angelini C."/>
            <person name="Antonin V."/>
            <person name="Barry K.W."/>
            <person name="Bougher N.L."/>
            <person name="Buchanan P."/>
            <person name="Buyck B."/>
            <person name="Bense V."/>
            <person name="Catcheside P."/>
            <person name="Chovatia M."/>
            <person name="Cooper J."/>
            <person name="Damon W."/>
            <person name="Desjardin D."/>
            <person name="Finy P."/>
            <person name="Geml J."/>
            <person name="Haridas S."/>
            <person name="Hughes K."/>
            <person name="Justo A."/>
            <person name="Karasinski D."/>
            <person name="Kautmanova I."/>
            <person name="Kiss B."/>
            <person name="Kocsube S."/>
            <person name="Kotiranta H."/>
            <person name="LaButti K.M."/>
            <person name="Lechner B.E."/>
            <person name="Liimatainen K."/>
            <person name="Lipzen A."/>
            <person name="Lukacs Z."/>
            <person name="Mihaltcheva S."/>
            <person name="Morgado L.N."/>
            <person name="Niskanen T."/>
            <person name="Noordeloos M.E."/>
            <person name="Ohm R.A."/>
            <person name="Ortiz-Santana B."/>
            <person name="Ovrebo C."/>
            <person name="Racz N."/>
            <person name="Riley R."/>
            <person name="Savchenko A."/>
            <person name="Shiryaev A."/>
            <person name="Soop K."/>
            <person name="Spirin V."/>
            <person name="Szebenyi C."/>
            <person name="Tomsovsky M."/>
            <person name="Tulloss R.E."/>
            <person name="Uehling J."/>
            <person name="Grigoriev I.V."/>
            <person name="Vagvolgyi C."/>
            <person name="Papp T."/>
            <person name="Martin F.M."/>
            <person name="Miettinen O."/>
            <person name="Hibbett D.S."/>
            <person name="Nagy L.G."/>
        </authorList>
    </citation>
    <scope>NUCLEOTIDE SEQUENCE [LARGE SCALE GENOMIC DNA]</scope>
    <source>
        <strain evidence="4 5">FP101781</strain>
    </source>
</reference>
<dbReference type="Proteomes" id="UP000298030">
    <property type="component" value="Unassembled WGS sequence"/>
</dbReference>
<proteinExistence type="predicted"/>
<gene>
    <name evidence="4" type="ORF">FA13DRAFT_1051954</name>
</gene>
<evidence type="ECO:0000259" key="2">
    <source>
        <dbReference type="Pfam" id="PF00108"/>
    </source>
</evidence>
<evidence type="ECO:0000313" key="4">
    <source>
        <dbReference type="EMBL" id="TEB26305.1"/>
    </source>
</evidence>
<dbReference type="OrthoDB" id="542135at2759"/>
<dbReference type="Pfam" id="PF00108">
    <property type="entry name" value="Thiolase_N"/>
    <property type="match status" value="1"/>
</dbReference>
<keyword evidence="5" id="KW-1185">Reference proteome</keyword>
<dbReference type="Pfam" id="PF22691">
    <property type="entry name" value="Thiolase_C_1"/>
    <property type="match status" value="1"/>
</dbReference>
<sequence>MPGRRTFLVGGGCTAFIKPRGQRTTEDMGLEAATKALLDAGVNYDEVKIAYVGYCYGDSTSGQRALYNLGLTHIPIVNVNNNCSTGSSALYQANNAVKYGQVECALALGFERMKPGSLGSNFPDRPSPMQLFNQKTQEVEEELGANHGPGAPRMFDNGAQEYFNKYGGGIEHLAKIASKNHKHSLNNPYSQFRDGWSEEQVLKATKITNNLTKFMCSPTSDGAAACVVVSEEFVHSHGLENQAIEIVAQNLTTDGPTTFEGRSAMDVVGYTMTKVAADEVFADAGFKPGEGRGLVGVVELHDCFSANELITYPALGLCKEDEAHKLVERGDNTYGGKFVVNPSGGLEAKGHPLGATGLGMHFYIMMQLRNWAGPMQAPGLFNISDKRGKYGLVHNVGLGGAVVVSLLRRPEFYKEGGKDGRDRLGYNHAHECRPVTMADVDRVKSKNASKYVLAHAKL</sequence>
<protein>
    <submittedName>
        <fullName evidence="4">Sterol carrier protein 2</fullName>
    </submittedName>
</protein>
<feature type="domain" description="Thiolase C-terminal" evidence="3">
    <location>
        <begin position="264"/>
        <end position="379"/>
    </location>
</feature>
<dbReference type="PANTHER" id="PTHR42870:SF1">
    <property type="entry name" value="NON-SPECIFIC LIPID-TRANSFER PROTEIN-LIKE 2"/>
    <property type="match status" value="1"/>
</dbReference>
<dbReference type="PROSITE" id="PS00098">
    <property type="entry name" value="THIOLASE_1"/>
    <property type="match status" value="1"/>
</dbReference>
<feature type="domain" description="Thiolase N-terminal" evidence="2">
    <location>
        <begin position="9"/>
        <end position="232"/>
    </location>
</feature>